<sequence length="93" mass="10596">MSHWRRQMRGEVFPVLKGRGFRSSSVRVVSRQLTNVAWSDRLKTFLRKRAIDIKPVTGFIGGSFDFRATRSPITFLPEPSGLPVFLPSASEHH</sequence>
<gene>
    <name evidence="1" type="ORF">J4727_17625</name>
</gene>
<dbReference type="Proteomes" id="UP000664477">
    <property type="component" value="Unassembled WGS sequence"/>
</dbReference>
<evidence type="ECO:0000313" key="2">
    <source>
        <dbReference type="Proteomes" id="UP000664477"/>
    </source>
</evidence>
<accession>A0A939SLX0</accession>
<dbReference type="EMBL" id="JAGETQ010000149">
    <property type="protein sequence ID" value="MBO1916556.1"/>
    <property type="molecule type" value="Genomic_DNA"/>
</dbReference>
<comment type="caution">
    <text evidence="1">The sequence shown here is derived from an EMBL/GenBank/DDBJ whole genome shotgun (WGS) entry which is preliminary data.</text>
</comment>
<protein>
    <submittedName>
        <fullName evidence="1">Uncharacterized protein</fullName>
    </submittedName>
</protein>
<dbReference type="AlphaFoldDB" id="A0A939SLX0"/>
<organism evidence="1 2">
    <name type="scientific">Providencia rettgeri</name>
    <dbReference type="NCBI Taxonomy" id="587"/>
    <lineage>
        <taxon>Bacteria</taxon>
        <taxon>Pseudomonadati</taxon>
        <taxon>Pseudomonadota</taxon>
        <taxon>Gammaproteobacteria</taxon>
        <taxon>Enterobacterales</taxon>
        <taxon>Morganellaceae</taxon>
        <taxon>Providencia</taxon>
    </lineage>
</organism>
<proteinExistence type="predicted"/>
<name>A0A939SLX0_PRORE</name>
<evidence type="ECO:0000313" key="1">
    <source>
        <dbReference type="EMBL" id="MBO1916556.1"/>
    </source>
</evidence>
<reference evidence="1" key="1">
    <citation type="submission" date="2021-03" db="EMBL/GenBank/DDBJ databases">
        <title>Molecular epidemiology and mechanisms of colistin and carbapenem resistance in Enterobacteriaceae from clinical isolates, the environment and porcine samples in Pretoria, South Africa.</title>
        <authorList>
            <person name="Bogoshi D."/>
            <person name="Mbelle N.M."/>
            <person name="Naidoo V."/>
            <person name="Osei Sekyere J."/>
        </authorList>
    </citation>
    <scope>NUCLEOTIDE SEQUENCE</scope>
    <source>
        <strain evidence="1">C052</strain>
    </source>
</reference>